<dbReference type="AlphaFoldDB" id="A0A118JTP7"/>
<accession>A0A118JTP7</accession>
<dbReference type="Gramene" id="KVH89952">
    <property type="protein sequence ID" value="KVH89952"/>
    <property type="gene ID" value="Ccrd_008052"/>
</dbReference>
<organism evidence="1 2">
    <name type="scientific">Cynara cardunculus var. scolymus</name>
    <name type="common">Globe artichoke</name>
    <name type="synonym">Cynara scolymus</name>
    <dbReference type="NCBI Taxonomy" id="59895"/>
    <lineage>
        <taxon>Eukaryota</taxon>
        <taxon>Viridiplantae</taxon>
        <taxon>Streptophyta</taxon>
        <taxon>Embryophyta</taxon>
        <taxon>Tracheophyta</taxon>
        <taxon>Spermatophyta</taxon>
        <taxon>Magnoliopsida</taxon>
        <taxon>eudicotyledons</taxon>
        <taxon>Gunneridae</taxon>
        <taxon>Pentapetalae</taxon>
        <taxon>asterids</taxon>
        <taxon>campanulids</taxon>
        <taxon>Asterales</taxon>
        <taxon>Asteraceae</taxon>
        <taxon>Carduoideae</taxon>
        <taxon>Cardueae</taxon>
        <taxon>Carduinae</taxon>
        <taxon>Cynara</taxon>
    </lineage>
</organism>
<sequence>MAGGAGLFKFIKPNNRPQPVDIQSAVGWGVVALTGAVWVVQPFDWVKKTFFEKPEPEN</sequence>
<evidence type="ECO:0000313" key="1">
    <source>
        <dbReference type="EMBL" id="KVH89952.1"/>
    </source>
</evidence>
<proteinExistence type="predicted"/>
<comment type="caution">
    <text evidence="1">The sequence shown here is derived from an EMBL/GenBank/DDBJ whole genome shotgun (WGS) entry which is preliminary data.</text>
</comment>
<evidence type="ECO:0000313" key="2">
    <source>
        <dbReference type="Proteomes" id="UP000243975"/>
    </source>
</evidence>
<dbReference type="EMBL" id="LEKV01005122">
    <property type="protein sequence ID" value="KVH89952.1"/>
    <property type="molecule type" value="Genomic_DNA"/>
</dbReference>
<evidence type="ECO:0008006" key="3">
    <source>
        <dbReference type="Google" id="ProtNLM"/>
    </source>
</evidence>
<keyword evidence="2" id="KW-1185">Reference proteome</keyword>
<dbReference type="Proteomes" id="UP000243975">
    <property type="component" value="Unassembled WGS sequence"/>
</dbReference>
<name>A0A118JTP7_CYNCS</name>
<reference evidence="1 2" key="1">
    <citation type="journal article" date="2016" name="Sci. Rep.">
        <title>The genome sequence of the outbreeding globe artichoke constructed de novo incorporating a phase-aware low-pass sequencing strategy of F1 progeny.</title>
        <authorList>
            <person name="Scaglione D."/>
            <person name="Reyes-Chin-Wo S."/>
            <person name="Acquadro A."/>
            <person name="Froenicke L."/>
            <person name="Portis E."/>
            <person name="Beitel C."/>
            <person name="Tirone M."/>
            <person name="Mauro R."/>
            <person name="Lo Monaco A."/>
            <person name="Mauromicale G."/>
            <person name="Faccioli P."/>
            <person name="Cattivelli L."/>
            <person name="Rieseberg L."/>
            <person name="Michelmore R."/>
            <person name="Lanteri S."/>
        </authorList>
    </citation>
    <scope>NUCLEOTIDE SEQUENCE [LARGE SCALE GENOMIC DNA]</scope>
    <source>
        <strain evidence="1">2C</strain>
    </source>
</reference>
<dbReference type="STRING" id="59895.A0A118JTP7"/>
<dbReference type="OMA" id="MAGEVGM"/>
<protein>
    <recommendedName>
        <fullName evidence="3">Ubiquinol-cytochrome c reductase complex 6.7 kDa protein</fullName>
    </recommendedName>
</protein>
<gene>
    <name evidence="1" type="ORF">Ccrd_008052</name>
</gene>